<feature type="transmembrane region" description="Helical" evidence="1">
    <location>
        <begin position="57"/>
        <end position="78"/>
    </location>
</feature>
<organism evidence="2 3">
    <name type="scientific">Leeia aquatica</name>
    <dbReference type="NCBI Taxonomy" id="2725557"/>
    <lineage>
        <taxon>Bacteria</taxon>
        <taxon>Pseudomonadati</taxon>
        <taxon>Pseudomonadota</taxon>
        <taxon>Betaproteobacteria</taxon>
        <taxon>Neisseriales</taxon>
        <taxon>Leeiaceae</taxon>
        <taxon>Leeia</taxon>
    </lineage>
</organism>
<feature type="transmembrane region" description="Helical" evidence="1">
    <location>
        <begin position="224"/>
        <end position="244"/>
    </location>
</feature>
<feature type="transmembrane region" description="Helical" evidence="1">
    <location>
        <begin position="154"/>
        <end position="174"/>
    </location>
</feature>
<feature type="transmembrane region" description="Helical" evidence="1">
    <location>
        <begin position="90"/>
        <end position="111"/>
    </location>
</feature>
<keyword evidence="1" id="KW-0812">Transmembrane</keyword>
<dbReference type="InterPro" id="IPR010266">
    <property type="entry name" value="NnrS"/>
</dbReference>
<protein>
    <submittedName>
        <fullName evidence="2">NnrS family protein</fullName>
    </submittedName>
</protein>
<feature type="transmembrane region" description="Helical" evidence="1">
    <location>
        <begin position="366"/>
        <end position="390"/>
    </location>
</feature>
<feature type="transmembrane region" description="Helical" evidence="1">
    <location>
        <begin position="339"/>
        <end position="360"/>
    </location>
</feature>
<proteinExistence type="predicted"/>
<evidence type="ECO:0000256" key="1">
    <source>
        <dbReference type="SAM" id="Phobius"/>
    </source>
</evidence>
<feature type="transmembrane region" description="Helical" evidence="1">
    <location>
        <begin position="308"/>
        <end position="327"/>
    </location>
</feature>
<feature type="transmembrane region" description="Helical" evidence="1">
    <location>
        <begin position="27"/>
        <end position="45"/>
    </location>
</feature>
<keyword evidence="1" id="KW-1133">Transmembrane helix</keyword>
<dbReference type="Pfam" id="PF05940">
    <property type="entry name" value="NnrS"/>
    <property type="match status" value="1"/>
</dbReference>
<keyword evidence="1" id="KW-0472">Membrane</keyword>
<dbReference type="AlphaFoldDB" id="A0A847SCH9"/>
<feature type="transmembrane region" description="Helical" evidence="1">
    <location>
        <begin position="117"/>
        <end position="134"/>
    </location>
</feature>
<comment type="caution">
    <text evidence="2">The sequence shown here is derived from an EMBL/GenBank/DDBJ whole genome shotgun (WGS) entry which is preliminary data.</text>
</comment>
<feature type="transmembrane region" description="Helical" evidence="1">
    <location>
        <begin position="186"/>
        <end position="204"/>
    </location>
</feature>
<keyword evidence="3" id="KW-1185">Reference proteome</keyword>
<dbReference type="EMBL" id="JABAIM010000001">
    <property type="protein sequence ID" value="NLR73662.1"/>
    <property type="molecule type" value="Genomic_DNA"/>
</dbReference>
<accession>A0A847SCH9</accession>
<evidence type="ECO:0000313" key="2">
    <source>
        <dbReference type="EMBL" id="NLR73662.1"/>
    </source>
</evidence>
<feature type="transmembrane region" description="Helical" evidence="1">
    <location>
        <begin position="250"/>
        <end position="270"/>
    </location>
</feature>
<evidence type="ECO:0000313" key="3">
    <source>
        <dbReference type="Proteomes" id="UP000587991"/>
    </source>
</evidence>
<name>A0A847SCH9_9NEIS</name>
<gene>
    <name evidence="2" type="ORF">HF682_00610</name>
</gene>
<feature type="transmembrane region" description="Helical" evidence="1">
    <location>
        <begin position="282"/>
        <end position="302"/>
    </location>
</feature>
<reference evidence="2 3" key="1">
    <citation type="submission" date="2020-04" db="EMBL/GenBank/DDBJ databases">
        <title>Draft genome of Leeia sp. IMCC25680.</title>
        <authorList>
            <person name="Song J."/>
            <person name="Cho J.-C."/>
        </authorList>
    </citation>
    <scope>NUCLEOTIDE SEQUENCE [LARGE SCALE GENOMIC DNA]</scope>
    <source>
        <strain evidence="2 3">IMCC25680</strain>
    </source>
</reference>
<dbReference type="Proteomes" id="UP000587991">
    <property type="component" value="Unassembled WGS sequence"/>
</dbReference>
<sequence length="399" mass="43776">MLVDNPTPPSPLQAAWQRFQLAPHRPCFAAGVLAAVSLALWWWAMLLWPQPGHWPAVMVHGLMMPLGVFPLFMFGFIFTAGPRWLNVDAVTGMTPLAAAYLAGIALSLLGFAWGGLAPLPGLLLMAGCWLWACWRWWRCIRASSVADRRHAQRLLLAFCMAPLTLLVAITWVGLGDGRWWLLGRSLALWAFLLPVFLVVSHRMLPFFTQAVFPQKLAWRPPQLLDGWLTACGLMALGSGLQWAWLEATAGLLLAASLVYTSWRWGIILSLQNRLLAMLHLSFAWLAPAVLLQVLGTLGVAVGSAPAHALGLGFCVTMLVGFVTRVSLGHSGQPLQADRGYWAIYLGLHGVAALRVLVALLGLTPAWLNAVSAAWLLLMLLWAARVLPIYWQVRRDGKPG</sequence>
<dbReference type="RefSeq" id="WP_168875328.1">
    <property type="nucleotide sequence ID" value="NZ_JABAIM010000001.1"/>
</dbReference>